<evidence type="ECO:0000313" key="2">
    <source>
        <dbReference type="Proteomes" id="UP000266723"/>
    </source>
</evidence>
<gene>
    <name evidence="1" type="ORF">DY000_02028207</name>
</gene>
<protein>
    <submittedName>
        <fullName evidence="1">Uncharacterized protein</fullName>
    </submittedName>
</protein>
<evidence type="ECO:0000313" key="1">
    <source>
        <dbReference type="EMBL" id="KAF3597766.1"/>
    </source>
</evidence>
<organism evidence="1 2">
    <name type="scientific">Brassica cretica</name>
    <name type="common">Mustard</name>
    <dbReference type="NCBI Taxonomy" id="69181"/>
    <lineage>
        <taxon>Eukaryota</taxon>
        <taxon>Viridiplantae</taxon>
        <taxon>Streptophyta</taxon>
        <taxon>Embryophyta</taxon>
        <taxon>Tracheophyta</taxon>
        <taxon>Spermatophyta</taxon>
        <taxon>Magnoliopsida</taxon>
        <taxon>eudicotyledons</taxon>
        <taxon>Gunneridae</taxon>
        <taxon>Pentapetalae</taxon>
        <taxon>rosids</taxon>
        <taxon>malvids</taxon>
        <taxon>Brassicales</taxon>
        <taxon>Brassicaceae</taxon>
        <taxon>Brassiceae</taxon>
        <taxon>Brassica</taxon>
    </lineage>
</organism>
<name>A0ABQ7ELS1_BRACR</name>
<dbReference type="Proteomes" id="UP000266723">
    <property type="component" value="Unassembled WGS sequence"/>
</dbReference>
<reference evidence="1 2" key="1">
    <citation type="journal article" date="2020" name="BMC Genomics">
        <title>Intraspecific diversification of the crop wild relative Brassica cretica Lam. using demographic model selection.</title>
        <authorList>
            <person name="Kioukis A."/>
            <person name="Michalopoulou V.A."/>
            <person name="Briers L."/>
            <person name="Pirintsos S."/>
            <person name="Studholme D.J."/>
            <person name="Pavlidis P."/>
            <person name="Sarris P.F."/>
        </authorList>
    </citation>
    <scope>NUCLEOTIDE SEQUENCE [LARGE SCALE GENOMIC DNA]</scope>
    <source>
        <strain evidence="2">cv. PFS-1207/04</strain>
    </source>
</reference>
<proteinExistence type="predicted"/>
<keyword evidence="2" id="KW-1185">Reference proteome</keyword>
<sequence>MEEEMMVDEAGSLRAAVTIVDAKKGAVRRSRGGGGKRTRLELALVLEQVVGLNDGHGEVTKDVVTRVSEPQEPILTASTSILVVVVRASRPETGIEKVHQGREHLSSLISYHNRISHSTQQHNNEMGPTAQESNNIRKSKPIERNSTNYKVALISFKNGNFTFW</sequence>
<accession>A0ABQ7ELS1</accession>
<dbReference type="EMBL" id="QGKV02000299">
    <property type="protein sequence ID" value="KAF3597766.1"/>
    <property type="molecule type" value="Genomic_DNA"/>
</dbReference>
<comment type="caution">
    <text evidence="1">The sequence shown here is derived from an EMBL/GenBank/DDBJ whole genome shotgun (WGS) entry which is preliminary data.</text>
</comment>